<reference evidence="2 3" key="2">
    <citation type="journal article" date="2016" name="Int. J. Syst. Evol. Microbiol.">
        <title>Bacillus gobiensis sp. nov., isolated from a soil sample.</title>
        <authorList>
            <person name="Liu B."/>
            <person name="Liu G.H."/>
            <person name="Cetin S."/>
            <person name="Schumann P."/>
            <person name="Pan Z.Z."/>
            <person name="Chen Q.Q."/>
        </authorList>
    </citation>
    <scope>NUCLEOTIDE SEQUENCE [LARGE SCALE GENOMIC DNA]</scope>
    <source>
        <strain evidence="2 3">FJAT-4402</strain>
    </source>
</reference>
<dbReference type="GO" id="GO:0042834">
    <property type="term" value="F:peptidoglycan binding"/>
    <property type="evidence" value="ECO:0007669"/>
    <property type="project" value="InterPro"/>
</dbReference>
<proteinExistence type="predicted"/>
<evidence type="ECO:0000259" key="1">
    <source>
        <dbReference type="PROSITE" id="PS51724"/>
    </source>
</evidence>
<dbReference type="EMBL" id="CP012600">
    <property type="protein sequence ID" value="ALC81764.1"/>
    <property type="molecule type" value="Genomic_DNA"/>
</dbReference>
<dbReference type="PROSITE" id="PS51724">
    <property type="entry name" value="SPOR"/>
    <property type="match status" value="1"/>
</dbReference>
<gene>
    <name evidence="2" type="ORF">AM592_09210</name>
</gene>
<protein>
    <recommendedName>
        <fullName evidence="1">SPOR domain-containing protein</fullName>
    </recommendedName>
</protein>
<feature type="domain" description="SPOR" evidence="1">
    <location>
        <begin position="34"/>
        <end position="62"/>
    </location>
</feature>
<evidence type="ECO:0000313" key="3">
    <source>
        <dbReference type="Proteomes" id="UP000067625"/>
    </source>
</evidence>
<reference evidence="3" key="1">
    <citation type="submission" date="2015-08" db="EMBL/GenBank/DDBJ databases">
        <title>Genome sequencing project for genomic taxonomy and phylogenomics of Bacillus-like bacteria.</title>
        <authorList>
            <person name="Liu B."/>
            <person name="Wang J."/>
            <person name="Zhu Y."/>
            <person name="Liu G."/>
            <person name="Chen Q."/>
            <person name="Chen Z."/>
            <person name="Lan J."/>
            <person name="Che J."/>
            <person name="Ge C."/>
            <person name="Shi H."/>
            <person name="Pan Z."/>
            <person name="Liu X."/>
        </authorList>
    </citation>
    <scope>NUCLEOTIDE SEQUENCE [LARGE SCALE GENOMIC DNA]</scope>
    <source>
        <strain evidence="3">FJAT-4402</strain>
    </source>
</reference>
<sequence length="62" mass="7071">MKILNTKMNDIANAIVKATTGKSVHELRPPKKDDNKEELYKVQTGAFKDKENAEKLTKELKK</sequence>
<dbReference type="AlphaFoldDB" id="A0A0M5JLR1"/>
<dbReference type="RefSeq" id="WP_053603529.1">
    <property type="nucleotide sequence ID" value="NZ_CP012600.1"/>
</dbReference>
<dbReference type="Pfam" id="PF05036">
    <property type="entry name" value="SPOR"/>
    <property type="match status" value="1"/>
</dbReference>
<dbReference type="InterPro" id="IPR007730">
    <property type="entry name" value="SPOR-like_dom"/>
</dbReference>
<evidence type="ECO:0000313" key="2">
    <source>
        <dbReference type="EMBL" id="ALC81764.1"/>
    </source>
</evidence>
<dbReference type="SUPFAM" id="SSF110997">
    <property type="entry name" value="Sporulation related repeat"/>
    <property type="match status" value="1"/>
</dbReference>
<accession>A0A0M5JLR1</accession>
<dbReference type="Proteomes" id="UP000067625">
    <property type="component" value="Chromosome"/>
</dbReference>
<keyword evidence="3" id="KW-1185">Reference proteome</keyword>
<dbReference type="InterPro" id="IPR036680">
    <property type="entry name" value="SPOR-like_sf"/>
</dbReference>
<dbReference type="PATRIC" id="fig|1441095.3.peg.2027"/>
<name>A0A0M5JLR1_9BACI</name>
<organism evidence="2 3">
    <name type="scientific">Bacillus gobiensis</name>
    <dbReference type="NCBI Taxonomy" id="1441095"/>
    <lineage>
        <taxon>Bacteria</taxon>
        <taxon>Bacillati</taxon>
        <taxon>Bacillota</taxon>
        <taxon>Bacilli</taxon>
        <taxon>Bacillales</taxon>
        <taxon>Bacillaceae</taxon>
        <taxon>Bacillus</taxon>
    </lineage>
</organism>
<dbReference type="Gene3D" id="3.30.70.1070">
    <property type="entry name" value="Sporulation related repeat"/>
    <property type="match status" value="1"/>
</dbReference>